<accession>X0XP97</accession>
<evidence type="ECO:0000259" key="2">
    <source>
        <dbReference type="Pfam" id="PF01266"/>
    </source>
</evidence>
<protein>
    <recommendedName>
        <fullName evidence="2">FAD dependent oxidoreductase domain-containing protein</fullName>
    </recommendedName>
</protein>
<dbReference type="InterPro" id="IPR006076">
    <property type="entry name" value="FAD-dep_OxRdtase"/>
</dbReference>
<dbReference type="Pfam" id="PF01266">
    <property type="entry name" value="DAO"/>
    <property type="match status" value="1"/>
</dbReference>
<sequence>HQILELGYLKSAAKMTKESVAFNIQPRLSGQYLIGSSRELVGMNDRINRSLVSEMLRQACAFMPNLADLMAIRIWAGFRPATPDKLPLIGKWPAIEGLYIATGHEGLGISTSQGTAALLAAEILGQTPEIDPTPYRAERVLEGKNA</sequence>
<name>X0XP97_9ZZZZ</name>
<dbReference type="InterPro" id="IPR036188">
    <property type="entry name" value="FAD/NAD-bd_sf"/>
</dbReference>
<dbReference type="Gene3D" id="3.50.50.60">
    <property type="entry name" value="FAD/NAD(P)-binding domain"/>
    <property type="match status" value="1"/>
</dbReference>
<organism evidence="3">
    <name type="scientific">marine sediment metagenome</name>
    <dbReference type="NCBI Taxonomy" id="412755"/>
    <lineage>
        <taxon>unclassified sequences</taxon>
        <taxon>metagenomes</taxon>
        <taxon>ecological metagenomes</taxon>
    </lineage>
</organism>
<dbReference type="Gene3D" id="3.30.9.10">
    <property type="entry name" value="D-Amino Acid Oxidase, subunit A, domain 2"/>
    <property type="match status" value="1"/>
</dbReference>
<dbReference type="AlphaFoldDB" id="X0XP97"/>
<proteinExistence type="predicted"/>
<dbReference type="GO" id="GO:0016491">
    <property type="term" value="F:oxidoreductase activity"/>
    <property type="evidence" value="ECO:0007669"/>
    <property type="project" value="UniProtKB-KW"/>
</dbReference>
<dbReference type="PANTHER" id="PTHR13847:SF287">
    <property type="entry name" value="FAD-DEPENDENT OXIDOREDUCTASE DOMAIN-CONTAINING PROTEIN 1"/>
    <property type="match status" value="1"/>
</dbReference>
<dbReference type="GO" id="GO:0005737">
    <property type="term" value="C:cytoplasm"/>
    <property type="evidence" value="ECO:0007669"/>
    <property type="project" value="TreeGrafter"/>
</dbReference>
<feature type="domain" description="FAD dependent oxidoreductase" evidence="2">
    <location>
        <begin position="19"/>
        <end position="121"/>
    </location>
</feature>
<evidence type="ECO:0000256" key="1">
    <source>
        <dbReference type="ARBA" id="ARBA00023002"/>
    </source>
</evidence>
<feature type="non-terminal residue" evidence="3">
    <location>
        <position position="1"/>
    </location>
</feature>
<dbReference type="EMBL" id="BARS01033549">
    <property type="protein sequence ID" value="GAG26801.1"/>
    <property type="molecule type" value="Genomic_DNA"/>
</dbReference>
<reference evidence="3" key="1">
    <citation type="journal article" date="2014" name="Front. Microbiol.">
        <title>High frequency of phylogenetically diverse reductive dehalogenase-homologous genes in deep subseafloor sedimentary metagenomes.</title>
        <authorList>
            <person name="Kawai M."/>
            <person name="Futagami T."/>
            <person name="Toyoda A."/>
            <person name="Takaki Y."/>
            <person name="Nishi S."/>
            <person name="Hori S."/>
            <person name="Arai W."/>
            <person name="Tsubouchi T."/>
            <person name="Morono Y."/>
            <person name="Uchiyama I."/>
            <person name="Ito T."/>
            <person name="Fujiyama A."/>
            <person name="Inagaki F."/>
            <person name="Takami H."/>
        </authorList>
    </citation>
    <scope>NUCLEOTIDE SEQUENCE</scope>
    <source>
        <strain evidence="3">Expedition CK06-06</strain>
    </source>
</reference>
<dbReference type="PANTHER" id="PTHR13847">
    <property type="entry name" value="SARCOSINE DEHYDROGENASE-RELATED"/>
    <property type="match status" value="1"/>
</dbReference>
<keyword evidence="1" id="KW-0560">Oxidoreductase</keyword>
<dbReference type="SUPFAM" id="SSF54373">
    <property type="entry name" value="FAD-linked reductases, C-terminal domain"/>
    <property type="match status" value="1"/>
</dbReference>
<gene>
    <name evidence="3" type="ORF">S01H1_51935</name>
</gene>
<dbReference type="SUPFAM" id="SSF51971">
    <property type="entry name" value="Nucleotide-binding domain"/>
    <property type="match status" value="1"/>
</dbReference>
<comment type="caution">
    <text evidence="3">The sequence shown here is derived from an EMBL/GenBank/DDBJ whole genome shotgun (WGS) entry which is preliminary data.</text>
</comment>
<evidence type="ECO:0000313" key="3">
    <source>
        <dbReference type="EMBL" id="GAG26801.1"/>
    </source>
</evidence>